<dbReference type="PANTHER" id="PTHR43147:SF2">
    <property type="entry name" value="NADP-DEPENDENT OXIDOREDUCTASE DOMAIN-CONTAINING PROTEIN"/>
    <property type="match status" value="1"/>
</dbReference>
<sequence>MSDVCEKHGIKLLTYGTLCGGFLSDIWLNRPVPDLYSGQLTPSQRKYLDMILNAWGNWELFQALLSVLRNIGDRHGGLSIANIATRWVLDHHFVGAVIVGARLGLTEHIEDNNRVYNFTLSNQDKQDIEAVLDRSNGRRMITSIGDCGAEYR</sequence>
<protein>
    <recommendedName>
        <fullName evidence="1">NADP-dependent oxidoreductase domain-containing protein</fullName>
    </recommendedName>
</protein>
<evidence type="ECO:0000259" key="1">
    <source>
        <dbReference type="Pfam" id="PF00248"/>
    </source>
</evidence>
<evidence type="ECO:0000313" key="3">
    <source>
        <dbReference type="Proteomes" id="UP001383192"/>
    </source>
</evidence>
<keyword evidence="3" id="KW-1185">Reference proteome</keyword>
<organism evidence="2 3">
    <name type="scientific">Paramarasmius palmivorus</name>
    <dbReference type="NCBI Taxonomy" id="297713"/>
    <lineage>
        <taxon>Eukaryota</taxon>
        <taxon>Fungi</taxon>
        <taxon>Dikarya</taxon>
        <taxon>Basidiomycota</taxon>
        <taxon>Agaricomycotina</taxon>
        <taxon>Agaricomycetes</taxon>
        <taxon>Agaricomycetidae</taxon>
        <taxon>Agaricales</taxon>
        <taxon>Marasmiineae</taxon>
        <taxon>Marasmiaceae</taxon>
        <taxon>Paramarasmius</taxon>
    </lineage>
</organism>
<dbReference type="Gene3D" id="3.20.20.100">
    <property type="entry name" value="NADP-dependent oxidoreductase domain"/>
    <property type="match status" value="1"/>
</dbReference>
<dbReference type="EMBL" id="JAYKXP010000052">
    <property type="protein sequence ID" value="KAK7035511.1"/>
    <property type="molecule type" value="Genomic_DNA"/>
</dbReference>
<dbReference type="Proteomes" id="UP001383192">
    <property type="component" value="Unassembled WGS sequence"/>
</dbReference>
<dbReference type="AlphaFoldDB" id="A0AAW0CC43"/>
<name>A0AAW0CC43_9AGAR</name>
<comment type="caution">
    <text evidence="2">The sequence shown here is derived from an EMBL/GenBank/DDBJ whole genome shotgun (WGS) entry which is preliminary data.</text>
</comment>
<dbReference type="SUPFAM" id="SSF51430">
    <property type="entry name" value="NAD(P)-linked oxidoreductase"/>
    <property type="match status" value="1"/>
</dbReference>
<gene>
    <name evidence="2" type="ORF">VNI00_011804</name>
</gene>
<dbReference type="InterPro" id="IPR036812">
    <property type="entry name" value="NAD(P)_OxRdtase_dom_sf"/>
</dbReference>
<accession>A0AAW0CC43</accession>
<proteinExistence type="predicted"/>
<reference evidence="2 3" key="1">
    <citation type="submission" date="2024-01" db="EMBL/GenBank/DDBJ databases">
        <title>A draft genome for a cacao thread blight-causing isolate of Paramarasmius palmivorus.</title>
        <authorList>
            <person name="Baruah I.K."/>
            <person name="Bukari Y."/>
            <person name="Amoako-Attah I."/>
            <person name="Meinhardt L.W."/>
            <person name="Bailey B.A."/>
            <person name="Cohen S.P."/>
        </authorList>
    </citation>
    <scope>NUCLEOTIDE SEQUENCE [LARGE SCALE GENOMIC DNA]</scope>
    <source>
        <strain evidence="2 3">GH-12</strain>
    </source>
</reference>
<dbReference type="Pfam" id="PF00248">
    <property type="entry name" value="Aldo_ket_red"/>
    <property type="match status" value="1"/>
</dbReference>
<dbReference type="PANTHER" id="PTHR43147">
    <property type="entry name" value="PROTEIN TAS"/>
    <property type="match status" value="1"/>
</dbReference>
<dbReference type="InterPro" id="IPR023210">
    <property type="entry name" value="NADP_OxRdtase_dom"/>
</dbReference>
<evidence type="ECO:0000313" key="2">
    <source>
        <dbReference type="EMBL" id="KAK7035511.1"/>
    </source>
</evidence>
<feature type="domain" description="NADP-dependent oxidoreductase" evidence="1">
    <location>
        <begin position="2"/>
        <end position="132"/>
    </location>
</feature>